<feature type="domain" description="HTH lacI-type" evidence="5">
    <location>
        <begin position="36"/>
        <end position="90"/>
    </location>
</feature>
<dbReference type="SUPFAM" id="SSF47413">
    <property type="entry name" value="lambda repressor-like DNA-binding domains"/>
    <property type="match status" value="1"/>
</dbReference>
<evidence type="ECO:0000256" key="4">
    <source>
        <dbReference type="SAM" id="MobiDB-lite"/>
    </source>
</evidence>
<dbReference type="Pfam" id="PF00356">
    <property type="entry name" value="LacI"/>
    <property type="match status" value="1"/>
</dbReference>
<feature type="region of interest" description="Disordered" evidence="4">
    <location>
        <begin position="1"/>
        <end position="39"/>
    </location>
</feature>
<dbReference type="CDD" id="cd01574">
    <property type="entry name" value="PBP1_LacI"/>
    <property type="match status" value="1"/>
</dbReference>
<dbReference type="InterPro" id="IPR046335">
    <property type="entry name" value="LacI/GalR-like_sensor"/>
</dbReference>
<dbReference type="PANTHER" id="PTHR30146:SF109">
    <property type="entry name" value="HTH-TYPE TRANSCRIPTIONAL REGULATOR GALS"/>
    <property type="match status" value="1"/>
</dbReference>
<feature type="compositionally biased region" description="Pro residues" evidence="4">
    <location>
        <begin position="375"/>
        <end position="386"/>
    </location>
</feature>
<dbReference type="InterPro" id="IPR010982">
    <property type="entry name" value="Lambda_DNA-bd_dom_sf"/>
</dbReference>
<protein>
    <submittedName>
        <fullName evidence="6">LacI family transcriptional regulator</fullName>
    </submittedName>
</protein>
<dbReference type="SMART" id="SM00354">
    <property type="entry name" value="HTH_LACI"/>
    <property type="match status" value="1"/>
</dbReference>
<name>A0A7Z8K119_9CELL</name>
<evidence type="ECO:0000313" key="6">
    <source>
        <dbReference type="EMBL" id="TKR24041.1"/>
    </source>
</evidence>
<gene>
    <name evidence="6" type="ORF">FA014_08125</name>
</gene>
<dbReference type="Pfam" id="PF13377">
    <property type="entry name" value="Peripla_BP_3"/>
    <property type="match status" value="1"/>
</dbReference>
<evidence type="ECO:0000256" key="2">
    <source>
        <dbReference type="ARBA" id="ARBA00023125"/>
    </source>
</evidence>
<dbReference type="Gene3D" id="1.10.260.40">
    <property type="entry name" value="lambda repressor-like DNA-binding domains"/>
    <property type="match status" value="1"/>
</dbReference>
<dbReference type="PANTHER" id="PTHR30146">
    <property type="entry name" value="LACI-RELATED TRANSCRIPTIONAL REPRESSOR"/>
    <property type="match status" value="1"/>
</dbReference>
<dbReference type="GO" id="GO:0000976">
    <property type="term" value="F:transcription cis-regulatory region binding"/>
    <property type="evidence" value="ECO:0007669"/>
    <property type="project" value="TreeGrafter"/>
</dbReference>
<feature type="region of interest" description="Disordered" evidence="4">
    <location>
        <begin position="359"/>
        <end position="386"/>
    </location>
</feature>
<dbReference type="InterPro" id="IPR000843">
    <property type="entry name" value="HTH_LacI"/>
</dbReference>
<reference evidence="6 7" key="1">
    <citation type="submission" date="2019-05" db="EMBL/GenBank/DDBJ databases">
        <title>Genome sequence of Cellulomonas hominis strain CS1.</title>
        <authorList>
            <person name="Belmont J."/>
            <person name="Maclea K.S."/>
        </authorList>
    </citation>
    <scope>NUCLEOTIDE SEQUENCE [LARGE SCALE GENOMIC DNA]</scope>
    <source>
        <strain evidence="6 7">CS1</strain>
    </source>
</reference>
<evidence type="ECO:0000256" key="1">
    <source>
        <dbReference type="ARBA" id="ARBA00023015"/>
    </source>
</evidence>
<dbReference type="Proteomes" id="UP000308121">
    <property type="component" value="Unassembled WGS sequence"/>
</dbReference>
<keyword evidence="1" id="KW-0805">Transcription regulation</keyword>
<organism evidence="6 7">
    <name type="scientific">Cellulomonas hominis</name>
    <dbReference type="NCBI Taxonomy" id="156981"/>
    <lineage>
        <taxon>Bacteria</taxon>
        <taxon>Bacillati</taxon>
        <taxon>Actinomycetota</taxon>
        <taxon>Actinomycetes</taxon>
        <taxon>Micrococcales</taxon>
        <taxon>Cellulomonadaceae</taxon>
        <taxon>Cellulomonas</taxon>
    </lineage>
</organism>
<evidence type="ECO:0000259" key="5">
    <source>
        <dbReference type="PROSITE" id="PS50932"/>
    </source>
</evidence>
<dbReference type="SUPFAM" id="SSF53822">
    <property type="entry name" value="Periplasmic binding protein-like I"/>
    <property type="match status" value="1"/>
</dbReference>
<dbReference type="GO" id="GO:0003700">
    <property type="term" value="F:DNA-binding transcription factor activity"/>
    <property type="evidence" value="ECO:0007669"/>
    <property type="project" value="TreeGrafter"/>
</dbReference>
<keyword evidence="3" id="KW-0804">Transcription</keyword>
<dbReference type="CDD" id="cd01392">
    <property type="entry name" value="HTH_LacI"/>
    <property type="match status" value="1"/>
</dbReference>
<comment type="caution">
    <text evidence="6">The sequence shown here is derived from an EMBL/GenBank/DDBJ whole genome shotgun (WGS) entry which is preliminary data.</text>
</comment>
<sequence length="386" mass="40767">MKIQDSVPRPPLESAGSPNRAGETPMTHQDSPARPPKMADVGRLAGVSAQTVSRYFTGTGYVGAETRERIEAAIAELDYRLNQSARSLRVNATRTVGVLTTGPSLYGGWSTISGLNQAAAAAGYSLLSVQLEADPAGSDAPDWMHRALDRFLSARVDGIVVSSSHPGIEDLLERVWERVPVVILAGRSWPLADSATVDSYEAGVLATEHLVALGHERVLHLAGPEGVNEGVERERGYRDVLAAAGLPALPVPRGDWSAASGAAIGERVDAGSFTAVFAGNDQMALGFMSALRSRGLVPPGDYAIVGVDDMPDARFYSPALSSVSMDFVGLGRAGFEMILHRIRSGERVPRRVIRPVLVPRESTRASAGGTLPGRPAAPPPAVERSP</sequence>
<evidence type="ECO:0000313" key="7">
    <source>
        <dbReference type="Proteomes" id="UP000308121"/>
    </source>
</evidence>
<dbReference type="OrthoDB" id="3227375at2"/>
<proteinExistence type="predicted"/>
<keyword evidence="2" id="KW-0238">DNA-binding</keyword>
<evidence type="ECO:0000256" key="3">
    <source>
        <dbReference type="ARBA" id="ARBA00023163"/>
    </source>
</evidence>
<accession>A0A7Z8K119</accession>
<dbReference type="InterPro" id="IPR028082">
    <property type="entry name" value="Peripla_BP_I"/>
</dbReference>
<dbReference type="PROSITE" id="PS50932">
    <property type="entry name" value="HTH_LACI_2"/>
    <property type="match status" value="1"/>
</dbReference>
<dbReference type="AlphaFoldDB" id="A0A7Z8K119"/>
<dbReference type="Gene3D" id="3.40.50.2300">
    <property type="match status" value="2"/>
</dbReference>
<dbReference type="EMBL" id="SZYE01000047">
    <property type="protein sequence ID" value="TKR24041.1"/>
    <property type="molecule type" value="Genomic_DNA"/>
</dbReference>